<name>A0A7J9EEI4_9ROSI</name>
<evidence type="ECO:0000313" key="2">
    <source>
        <dbReference type="Proteomes" id="UP000593568"/>
    </source>
</evidence>
<reference evidence="1 2" key="1">
    <citation type="journal article" date="2019" name="Genome Biol. Evol.">
        <title>Insights into the evolution of the New World diploid cottons (Gossypium, subgenus Houzingenia) based on genome sequencing.</title>
        <authorList>
            <person name="Grover C.E."/>
            <person name="Arick M.A. 2nd"/>
            <person name="Thrash A."/>
            <person name="Conover J.L."/>
            <person name="Sanders W.S."/>
            <person name="Peterson D.G."/>
            <person name="Frelichowski J.E."/>
            <person name="Scheffler J.A."/>
            <person name="Scheffler B.E."/>
            <person name="Wendel J.F."/>
        </authorList>
    </citation>
    <scope>NUCLEOTIDE SEQUENCE [LARGE SCALE GENOMIC DNA]</scope>
    <source>
        <strain evidence="1">8</strain>
        <tissue evidence="1">Leaf</tissue>
    </source>
</reference>
<protein>
    <recommendedName>
        <fullName evidence="3">Disease resistance protein</fullName>
    </recommendedName>
</protein>
<dbReference type="Proteomes" id="UP000593568">
    <property type="component" value="Unassembled WGS sequence"/>
</dbReference>
<dbReference type="SUPFAM" id="SSF52047">
    <property type="entry name" value="RNI-like"/>
    <property type="match status" value="1"/>
</dbReference>
<dbReference type="PANTHER" id="PTHR47186:SF63">
    <property type="entry name" value="C-JID DOMAIN-CONTAINING PROTEIN"/>
    <property type="match status" value="1"/>
</dbReference>
<dbReference type="PROSITE" id="PS51450">
    <property type="entry name" value="LRR"/>
    <property type="match status" value="1"/>
</dbReference>
<keyword evidence="2" id="KW-1185">Reference proteome</keyword>
<dbReference type="AlphaFoldDB" id="A0A7J9EEI4"/>
<dbReference type="InterPro" id="IPR001611">
    <property type="entry name" value="Leu-rich_rpt"/>
</dbReference>
<feature type="non-terminal residue" evidence="1">
    <location>
        <position position="1"/>
    </location>
</feature>
<dbReference type="EMBL" id="JABEZW010000007">
    <property type="protein sequence ID" value="MBA0771248.1"/>
    <property type="molecule type" value="Genomic_DNA"/>
</dbReference>
<proteinExistence type="predicted"/>
<accession>A0A7J9EEI4</accession>
<organism evidence="1 2">
    <name type="scientific">Gossypium trilobum</name>
    <dbReference type="NCBI Taxonomy" id="34281"/>
    <lineage>
        <taxon>Eukaryota</taxon>
        <taxon>Viridiplantae</taxon>
        <taxon>Streptophyta</taxon>
        <taxon>Embryophyta</taxon>
        <taxon>Tracheophyta</taxon>
        <taxon>Spermatophyta</taxon>
        <taxon>Magnoliopsida</taxon>
        <taxon>eudicotyledons</taxon>
        <taxon>Gunneridae</taxon>
        <taxon>Pentapetalae</taxon>
        <taxon>rosids</taxon>
        <taxon>malvids</taxon>
        <taxon>Malvales</taxon>
        <taxon>Malvaceae</taxon>
        <taxon>Malvoideae</taxon>
        <taxon>Gossypium</taxon>
    </lineage>
</organism>
<evidence type="ECO:0000313" key="1">
    <source>
        <dbReference type="EMBL" id="MBA0771248.1"/>
    </source>
</evidence>
<evidence type="ECO:0008006" key="3">
    <source>
        <dbReference type="Google" id="ProtNLM"/>
    </source>
</evidence>
<dbReference type="PANTHER" id="PTHR47186">
    <property type="entry name" value="LEUCINE-RICH REPEAT-CONTAINING PROTEIN 57"/>
    <property type="match status" value="1"/>
</dbReference>
<gene>
    <name evidence="1" type="ORF">Gotri_019736</name>
</gene>
<dbReference type="Gene3D" id="3.80.10.10">
    <property type="entry name" value="Ribonuclease Inhibitor"/>
    <property type="match status" value="2"/>
</dbReference>
<dbReference type="InterPro" id="IPR032675">
    <property type="entry name" value="LRR_dom_sf"/>
</dbReference>
<comment type="caution">
    <text evidence="1">The sequence shown here is derived from an EMBL/GenBank/DDBJ whole genome shotgun (WGS) entry which is preliminary data.</text>
</comment>
<sequence>CTKLVDIHPSIAVLKSLKVLNLRDCKSLRTLPTKIGMESLEALILWGCSSLVRFSEIDGKMERLKTLDLSGCYRVENLLENLQQAKLLEELDGNDFISIPASLTRLSKLANLILSNCNMCTFGEADTHYDISGLSSLSYLDFSGNNLISIPASLTRLSKLHVLDLSNCNVCTLGEADIRSDLSSLSSLICLDLSGKNFITILLDLTEK</sequence>
<dbReference type="Pfam" id="PF00560">
    <property type="entry name" value="LRR_1"/>
    <property type="match status" value="2"/>
</dbReference>